<comment type="subcellular location">
    <subcellularLocation>
        <location evidence="1">Cell membrane</location>
        <topology evidence="1">Multi-pass membrane protein</topology>
    </subcellularLocation>
</comment>
<dbReference type="EMBL" id="MEYV01000007">
    <property type="protein sequence ID" value="OGD40515.1"/>
    <property type="molecule type" value="Genomic_DNA"/>
</dbReference>
<sequence>MLLLRLGLGFLFFWAGWTKVINPKWSAAGYLAGAKTFKGLFAFFAGPGVLPVTNFLNEWGLTLVGVALILGISVRLASFFGIVLMALYYLPIFPPAHGWIDEHIIYSLILLMFMATGAGERYSLGKWFQTRLHPAWHKWVD</sequence>
<dbReference type="PANTHER" id="PTHR33452">
    <property type="entry name" value="OXIDOREDUCTASE CATD-RELATED"/>
    <property type="match status" value="1"/>
</dbReference>
<dbReference type="Proteomes" id="UP000177197">
    <property type="component" value="Unassembled WGS sequence"/>
</dbReference>
<comment type="similarity">
    <text evidence="2">Belongs to the DoxX family.</text>
</comment>
<dbReference type="PANTHER" id="PTHR33452:SF1">
    <property type="entry name" value="INNER MEMBRANE PROTEIN YPHA-RELATED"/>
    <property type="match status" value="1"/>
</dbReference>
<protein>
    <recommendedName>
        <fullName evidence="10">DoxX family protein</fullName>
    </recommendedName>
</protein>
<keyword evidence="5 7" id="KW-1133">Transmembrane helix</keyword>
<evidence type="ECO:0000256" key="6">
    <source>
        <dbReference type="ARBA" id="ARBA00023136"/>
    </source>
</evidence>
<evidence type="ECO:0000256" key="5">
    <source>
        <dbReference type="ARBA" id="ARBA00022989"/>
    </source>
</evidence>
<evidence type="ECO:0008006" key="10">
    <source>
        <dbReference type="Google" id="ProtNLM"/>
    </source>
</evidence>
<proteinExistence type="inferred from homology"/>
<feature type="transmembrane region" description="Helical" evidence="7">
    <location>
        <begin position="63"/>
        <end position="92"/>
    </location>
</feature>
<dbReference type="GO" id="GO:0005886">
    <property type="term" value="C:plasma membrane"/>
    <property type="evidence" value="ECO:0007669"/>
    <property type="project" value="UniProtKB-SubCell"/>
</dbReference>
<keyword evidence="3" id="KW-1003">Cell membrane</keyword>
<reference evidence="8 9" key="1">
    <citation type="journal article" date="2016" name="Nat. Commun.">
        <title>Thousands of microbial genomes shed light on interconnected biogeochemical processes in an aquifer system.</title>
        <authorList>
            <person name="Anantharaman K."/>
            <person name="Brown C.T."/>
            <person name="Hug L.A."/>
            <person name="Sharon I."/>
            <person name="Castelle C.J."/>
            <person name="Probst A.J."/>
            <person name="Thomas B.C."/>
            <person name="Singh A."/>
            <person name="Wilkins M.J."/>
            <person name="Karaoz U."/>
            <person name="Brodie E.L."/>
            <person name="Williams K.H."/>
            <person name="Hubbard S.S."/>
            <person name="Banfield J.F."/>
        </authorList>
    </citation>
    <scope>NUCLEOTIDE SEQUENCE [LARGE SCALE GENOMIC DNA]</scope>
</reference>
<organism evidence="8 9">
    <name type="scientific">Candidatus Azambacteria bacterium RIFCSPLOWO2_02_FULL_44_14</name>
    <dbReference type="NCBI Taxonomy" id="1797306"/>
    <lineage>
        <taxon>Bacteria</taxon>
        <taxon>Candidatus Azamiibacteriota</taxon>
    </lineage>
</organism>
<dbReference type="Pfam" id="PF07681">
    <property type="entry name" value="DoxX"/>
    <property type="match status" value="1"/>
</dbReference>
<evidence type="ECO:0000313" key="9">
    <source>
        <dbReference type="Proteomes" id="UP000177197"/>
    </source>
</evidence>
<evidence type="ECO:0000256" key="4">
    <source>
        <dbReference type="ARBA" id="ARBA00022692"/>
    </source>
</evidence>
<feature type="transmembrane region" description="Helical" evidence="7">
    <location>
        <begin position="104"/>
        <end position="124"/>
    </location>
</feature>
<evidence type="ECO:0000256" key="3">
    <source>
        <dbReference type="ARBA" id="ARBA00022475"/>
    </source>
</evidence>
<gene>
    <name evidence="8" type="ORF">A3I30_00940</name>
</gene>
<evidence type="ECO:0000256" key="7">
    <source>
        <dbReference type="SAM" id="Phobius"/>
    </source>
</evidence>
<dbReference type="InterPro" id="IPR051907">
    <property type="entry name" value="DoxX-like_oxidoreductase"/>
</dbReference>
<dbReference type="AlphaFoldDB" id="A0A1F5CCC8"/>
<evidence type="ECO:0000256" key="1">
    <source>
        <dbReference type="ARBA" id="ARBA00004651"/>
    </source>
</evidence>
<name>A0A1F5CCC8_9BACT</name>
<keyword evidence="4 7" id="KW-0812">Transmembrane</keyword>
<feature type="transmembrane region" description="Helical" evidence="7">
    <location>
        <begin position="37"/>
        <end position="56"/>
    </location>
</feature>
<keyword evidence="6 7" id="KW-0472">Membrane</keyword>
<dbReference type="InterPro" id="IPR032808">
    <property type="entry name" value="DoxX"/>
</dbReference>
<comment type="caution">
    <text evidence="8">The sequence shown here is derived from an EMBL/GenBank/DDBJ whole genome shotgun (WGS) entry which is preliminary data.</text>
</comment>
<evidence type="ECO:0000256" key="2">
    <source>
        <dbReference type="ARBA" id="ARBA00006679"/>
    </source>
</evidence>
<accession>A0A1F5CCC8</accession>
<evidence type="ECO:0000313" key="8">
    <source>
        <dbReference type="EMBL" id="OGD40515.1"/>
    </source>
</evidence>